<evidence type="ECO:0000313" key="3">
    <source>
        <dbReference type="Proteomes" id="UP000260943"/>
    </source>
</evidence>
<name>A0A3E4QTF0_9ACTN</name>
<dbReference type="Proteomes" id="UP000260943">
    <property type="component" value="Unassembled WGS sequence"/>
</dbReference>
<evidence type="ECO:0000313" key="2">
    <source>
        <dbReference type="EMBL" id="RGL10133.1"/>
    </source>
</evidence>
<dbReference type="AlphaFoldDB" id="A0A3E4QTF0"/>
<organism evidence="2 3">
    <name type="scientific">Collinsella tanakaei</name>
    <dbReference type="NCBI Taxonomy" id="626935"/>
    <lineage>
        <taxon>Bacteria</taxon>
        <taxon>Bacillati</taxon>
        <taxon>Actinomycetota</taxon>
        <taxon>Coriobacteriia</taxon>
        <taxon>Coriobacteriales</taxon>
        <taxon>Coriobacteriaceae</taxon>
        <taxon>Collinsella</taxon>
    </lineage>
</organism>
<gene>
    <name evidence="2" type="ORF">DXC81_05980</name>
</gene>
<dbReference type="InterPro" id="IPR009057">
    <property type="entry name" value="Homeodomain-like_sf"/>
</dbReference>
<protein>
    <submittedName>
        <fullName evidence="2">TetR/AcrR family transcriptional regulator</fullName>
    </submittedName>
</protein>
<dbReference type="RefSeq" id="WP_117679631.1">
    <property type="nucleotide sequence ID" value="NZ_CAJJKC010000001.1"/>
</dbReference>
<reference evidence="2 3" key="1">
    <citation type="submission" date="2018-08" db="EMBL/GenBank/DDBJ databases">
        <title>A genome reference for cultivated species of the human gut microbiota.</title>
        <authorList>
            <person name="Zou Y."/>
            <person name="Xue W."/>
            <person name="Luo G."/>
        </authorList>
    </citation>
    <scope>NUCLEOTIDE SEQUENCE [LARGE SCALE GENOMIC DNA]</scope>
    <source>
        <strain evidence="2 3">TF08-14</strain>
    </source>
</reference>
<dbReference type="SUPFAM" id="SSF46689">
    <property type="entry name" value="Homeodomain-like"/>
    <property type="match status" value="1"/>
</dbReference>
<dbReference type="EMBL" id="QSRJ01000006">
    <property type="protein sequence ID" value="RGL10133.1"/>
    <property type="molecule type" value="Genomic_DNA"/>
</dbReference>
<sequence>MSKEAVAEQKCDRRSLRSQRLLRQALAREIGATGDLSSVTVAGLTDCAGLTRRTFYSHYKDIPDFIEQVEASILDEVGRHVLAISASTLDDLYRNIHELEPASGSVELLSYLKKDGELIGALLGPGGDPAFIEKLLELVRACVRHRMETGIFPDALGTFFDYYLDSVITSELGVIKRWFQTGLKEAPETMARIMTVIAFVRPGDLYGKPIDINVPEYGMKLLGKSAARDLRSVLEVLAASNVGLQASSLSSSGVEPRSKADAKDTI</sequence>
<feature type="domain" description="Transcriptional regulator TetR C-terminal Firmicutes type" evidence="1">
    <location>
        <begin position="103"/>
        <end position="197"/>
    </location>
</feature>
<dbReference type="InterPro" id="IPR039532">
    <property type="entry name" value="TetR_C_Firmicutes"/>
</dbReference>
<accession>A0A3E4QTF0</accession>
<proteinExistence type="predicted"/>
<evidence type="ECO:0000259" key="1">
    <source>
        <dbReference type="Pfam" id="PF14278"/>
    </source>
</evidence>
<dbReference type="Pfam" id="PF14278">
    <property type="entry name" value="TetR_C_8"/>
    <property type="match status" value="1"/>
</dbReference>
<comment type="caution">
    <text evidence="2">The sequence shown here is derived from an EMBL/GenBank/DDBJ whole genome shotgun (WGS) entry which is preliminary data.</text>
</comment>
<dbReference type="Gene3D" id="1.10.357.10">
    <property type="entry name" value="Tetracycline Repressor, domain 2"/>
    <property type="match status" value="1"/>
</dbReference>